<protein>
    <submittedName>
        <fullName evidence="1">Uncharacterized protein</fullName>
    </submittedName>
</protein>
<organism evidence="1 2">
    <name type="scientific">Candidatus Enterovibrio escicola</name>
    <dbReference type="NCBI Taxonomy" id="1927127"/>
    <lineage>
        <taxon>Bacteria</taxon>
        <taxon>Pseudomonadati</taxon>
        <taxon>Pseudomonadota</taxon>
        <taxon>Gammaproteobacteria</taxon>
        <taxon>Vibrionales</taxon>
        <taxon>Vibrionaceae</taxon>
        <taxon>Enterovibrio</taxon>
    </lineage>
</organism>
<accession>A0A2A5T7H9</accession>
<comment type="caution">
    <text evidence="1">The sequence shown here is derived from an EMBL/GenBank/DDBJ whole genome shotgun (WGS) entry which is preliminary data.</text>
</comment>
<gene>
    <name evidence="1" type="ORF">BTN49_0129</name>
</gene>
<name>A0A2A5T7H9_9GAMM</name>
<evidence type="ECO:0000313" key="1">
    <source>
        <dbReference type="EMBL" id="PCS24135.1"/>
    </source>
</evidence>
<reference evidence="2" key="1">
    <citation type="submission" date="2017-04" db="EMBL/GenBank/DDBJ databases">
        <title>Genome evolution of the luminous symbionts of deep sea anglerfish.</title>
        <authorList>
            <person name="Hendry T.A."/>
        </authorList>
    </citation>
    <scope>NUCLEOTIDE SEQUENCE [LARGE SCALE GENOMIC DNA]</scope>
</reference>
<proteinExistence type="predicted"/>
<sequence length="66" mass="7601">MGHLMLEKQFIIETVFDQLNNVSQIEYVKPRSGGSFMVAGFIAYTFQSEKLSLKITRLEKAMLMQI</sequence>
<keyword evidence="2" id="KW-1185">Reference proteome</keyword>
<dbReference type="Proteomes" id="UP000219020">
    <property type="component" value="Unassembled WGS sequence"/>
</dbReference>
<dbReference type="AlphaFoldDB" id="A0A2A5T7H9"/>
<dbReference type="EMBL" id="NBYY01000003">
    <property type="protein sequence ID" value="PCS24135.1"/>
    <property type="molecule type" value="Genomic_DNA"/>
</dbReference>
<evidence type="ECO:0000313" key="2">
    <source>
        <dbReference type="Proteomes" id="UP000219020"/>
    </source>
</evidence>